<evidence type="ECO:0000256" key="1">
    <source>
        <dbReference type="ARBA" id="ARBA00006974"/>
    </source>
</evidence>
<evidence type="ECO:0000256" key="2">
    <source>
        <dbReference type="SAM" id="MobiDB-lite"/>
    </source>
</evidence>
<accession>A0AAW2MSJ2</accession>
<dbReference type="EMBL" id="JACGWJ010000021">
    <property type="protein sequence ID" value="KAL0334637.1"/>
    <property type="molecule type" value="Genomic_DNA"/>
</dbReference>
<feature type="region of interest" description="Disordered" evidence="2">
    <location>
        <begin position="1"/>
        <end position="24"/>
    </location>
</feature>
<dbReference type="GO" id="GO:0009733">
    <property type="term" value="P:response to auxin"/>
    <property type="evidence" value="ECO:0007669"/>
    <property type="project" value="InterPro"/>
</dbReference>
<comment type="similarity">
    <text evidence="1">Belongs to the ARG7 family.</text>
</comment>
<organism evidence="3">
    <name type="scientific">Sesamum radiatum</name>
    <name type="common">Black benniseed</name>
    <dbReference type="NCBI Taxonomy" id="300843"/>
    <lineage>
        <taxon>Eukaryota</taxon>
        <taxon>Viridiplantae</taxon>
        <taxon>Streptophyta</taxon>
        <taxon>Embryophyta</taxon>
        <taxon>Tracheophyta</taxon>
        <taxon>Spermatophyta</taxon>
        <taxon>Magnoliopsida</taxon>
        <taxon>eudicotyledons</taxon>
        <taxon>Gunneridae</taxon>
        <taxon>Pentapetalae</taxon>
        <taxon>asterids</taxon>
        <taxon>lamiids</taxon>
        <taxon>Lamiales</taxon>
        <taxon>Pedaliaceae</taxon>
        <taxon>Sesamum</taxon>
    </lineage>
</organism>
<comment type="caution">
    <text evidence="3">The sequence shown here is derived from an EMBL/GenBank/DDBJ whole genome shotgun (WGS) entry which is preliminary data.</text>
</comment>
<reference evidence="3" key="2">
    <citation type="journal article" date="2024" name="Plant">
        <title>Genomic evolution and insights into agronomic trait innovations of Sesamum species.</title>
        <authorList>
            <person name="Miao H."/>
            <person name="Wang L."/>
            <person name="Qu L."/>
            <person name="Liu H."/>
            <person name="Sun Y."/>
            <person name="Le M."/>
            <person name="Wang Q."/>
            <person name="Wei S."/>
            <person name="Zheng Y."/>
            <person name="Lin W."/>
            <person name="Duan Y."/>
            <person name="Cao H."/>
            <person name="Xiong S."/>
            <person name="Wang X."/>
            <person name="Wei L."/>
            <person name="Li C."/>
            <person name="Ma Q."/>
            <person name="Ju M."/>
            <person name="Zhao R."/>
            <person name="Li G."/>
            <person name="Mu C."/>
            <person name="Tian Q."/>
            <person name="Mei H."/>
            <person name="Zhang T."/>
            <person name="Gao T."/>
            <person name="Zhang H."/>
        </authorList>
    </citation>
    <scope>NUCLEOTIDE SEQUENCE</scope>
    <source>
        <strain evidence="3">G02</strain>
    </source>
</reference>
<protein>
    <submittedName>
        <fullName evidence="3">Auxin-responsive protein SAUR24</fullName>
    </submittedName>
</protein>
<dbReference type="InterPro" id="IPR003676">
    <property type="entry name" value="SAUR_fam"/>
</dbReference>
<dbReference type="PANTHER" id="PTHR31929">
    <property type="entry name" value="SAUR-LIKE AUXIN-RESPONSIVE PROTEIN FAMILY-RELATED"/>
    <property type="match status" value="1"/>
</dbReference>
<sequence length="85" mass="9525">MAIPKMLRRSFSTERRSTSSAGTGVPKGHFAVYVGENEKKRFIVPISYLNQSSFQELLCQAEEEFGSIIQWADSPFLAARTHSSI</sequence>
<proteinExistence type="inferred from homology"/>
<dbReference type="Pfam" id="PF02519">
    <property type="entry name" value="Auxin_inducible"/>
    <property type="match status" value="1"/>
</dbReference>
<name>A0AAW2MSJ2_SESRA</name>
<evidence type="ECO:0000313" key="3">
    <source>
        <dbReference type="EMBL" id="KAL0334637.1"/>
    </source>
</evidence>
<reference evidence="3" key="1">
    <citation type="submission" date="2020-06" db="EMBL/GenBank/DDBJ databases">
        <authorList>
            <person name="Li T."/>
            <person name="Hu X."/>
            <person name="Zhang T."/>
            <person name="Song X."/>
            <person name="Zhang H."/>
            <person name="Dai N."/>
            <person name="Sheng W."/>
            <person name="Hou X."/>
            <person name="Wei L."/>
        </authorList>
    </citation>
    <scope>NUCLEOTIDE SEQUENCE</scope>
    <source>
        <strain evidence="3">G02</strain>
        <tissue evidence="3">Leaf</tissue>
    </source>
</reference>
<dbReference type="AlphaFoldDB" id="A0AAW2MSJ2"/>
<gene>
    <name evidence="3" type="ORF">Sradi_4675600</name>
</gene>